<organism evidence="9 10">
    <name type="scientific">Paenarthrobacter ilicis</name>
    <dbReference type="NCBI Taxonomy" id="43665"/>
    <lineage>
        <taxon>Bacteria</taxon>
        <taxon>Bacillati</taxon>
        <taxon>Actinomycetota</taxon>
        <taxon>Actinomycetes</taxon>
        <taxon>Micrococcales</taxon>
        <taxon>Micrococcaceae</taxon>
        <taxon>Paenarthrobacter</taxon>
    </lineage>
</organism>
<feature type="domain" description="Acyl-CoA dehydrogenase/oxidase C-terminal" evidence="6">
    <location>
        <begin position="254"/>
        <end position="398"/>
    </location>
</feature>
<evidence type="ECO:0000256" key="2">
    <source>
        <dbReference type="ARBA" id="ARBA00009347"/>
    </source>
</evidence>
<dbReference type="Pfam" id="PF00441">
    <property type="entry name" value="Acyl-CoA_dh_1"/>
    <property type="match status" value="1"/>
</dbReference>
<comment type="similarity">
    <text evidence="2 5">Belongs to the acyl-CoA dehydrogenase family.</text>
</comment>
<dbReference type="GO" id="GO:0004361">
    <property type="term" value="F:glutaryl-CoA dehydrogenase activity"/>
    <property type="evidence" value="ECO:0007669"/>
    <property type="project" value="UniProtKB-EC"/>
</dbReference>
<dbReference type="InterPro" id="IPR009100">
    <property type="entry name" value="AcylCoA_DH/oxidase_NM_dom_sf"/>
</dbReference>
<accession>A0ABX0THD1</accession>
<evidence type="ECO:0000256" key="3">
    <source>
        <dbReference type="ARBA" id="ARBA00022630"/>
    </source>
</evidence>
<dbReference type="Proteomes" id="UP000802392">
    <property type="component" value="Unassembled WGS sequence"/>
</dbReference>
<dbReference type="InterPro" id="IPR013786">
    <property type="entry name" value="AcylCoA_DH/ox_N"/>
</dbReference>
<evidence type="ECO:0000313" key="9">
    <source>
        <dbReference type="EMBL" id="NIJ01509.1"/>
    </source>
</evidence>
<reference evidence="9 10" key="1">
    <citation type="submission" date="2020-03" db="EMBL/GenBank/DDBJ databases">
        <title>Genomic Encyclopedia of Type Strains, Phase III (KMG-III): the genomes of soil and plant-associated and newly described type strains.</title>
        <authorList>
            <person name="Whitman W."/>
        </authorList>
    </citation>
    <scope>NUCLEOTIDE SEQUENCE [LARGE SCALE GENOMIC DNA]</scope>
    <source>
        <strain evidence="9 10">CECT 4207</strain>
    </source>
</reference>
<keyword evidence="4 5" id="KW-0274">FAD</keyword>
<dbReference type="RefSeq" id="WP_167265317.1">
    <property type="nucleotide sequence ID" value="NZ_BAAAVO010000013.1"/>
</dbReference>
<comment type="cofactor">
    <cofactor evidence="1 5">
        <name>FAD</name>
        <dbReference type="ChEBI" id="CHEBI:57692"/>
    </cofactor>
</comment>
<dbReference type="InterPro" id="IPR037069">
    <property type="entry name" value="AcylCoA_DH/ox_N_sf"/>
</dbReference>
<evidence type="ECO:0000256" key="1">
    <source>
        <dbReference type="ARBA" id="ARBA00001974"/>
    </source>
</evidence>
<dbReference type="Gene3D" id="1.20.140.10">
    <property type="entry name" value="Butyryl-CoA Dehydrogenase, subunit A, domain 3"/>
    <property type="match status" value="1"/>
</dbReference>
<evidence type="ECO:0000256" key="5">
    <source>
        <dbReference type="RuleBase" id="RU362125"/>
    </source>
</evidence>
<feature type="domain" description="Acyl-CoA dehydrogenase/oxidase N-terminal" evidence="8">
    <location>
        <begin position="45"/>
        <end position="138"/>
    </location>
</feature>
<dbReference type="EMBL" id="JAAOZD010000003">
    <property type="protein sequence ID" value="NIJ01509.1"/>
    <property type="molecule type" value="Genomic_DNA"/>
</dbReference>
<evidence type="ECO:0000256" key="4">
    <source>
        <dbReference type="ARBA" id="ARBA00022827"/>
    </source>
</evidence>
<dbReference type="InterPro" id="IPR009075">
    <property type="entry name" value="AcylCo_DH/oxidase_C"/>
</dbReference>
<dbReference type="Pfam" id="PF02770">
    <property type="entry name" value="Acyl-CoA_dh_M"/>
    <property type="match status" value="1"/>
</dbReference>
<dbReference type="SUPFAM" id="SSF47203">
    <property type="entry name" value="Acyl-CoA dehydrogenase C-terminal domain-like"/>
    <property type="match status" value="1"/>
</dbReference>
<dbReference type="InterPro" id="IPR036250">
    <property type="entry name" value="AcylCo_DH-like_C"/>
</dbReference>
<sequence length="405" mass="44380">MLDNQAAGTATSGMAPEKVQPPYPEVDLMHVVDLLPAGERSRYLEVREFLQASTRVQSIDFWNREEFPFDLLADMAKYGLGALQTDGSSQLFKGLMYTEVARADVSLSALVGIHNELIVGMIHHLGSEEQKRRWLPGLEALTQLGAFALTEPDHGSDIAGGLSTTARRDGGEWVISGAKRWIGAGTIADFALVWARDVEDDQIKGFIVETDRPGYKATKISNKIGLRIMQNADIVLDEVRIPVENLLPGATRFSRANELLRDSRAWVGWQAAGIQLAAFDIARSYALERQQFGKELARFQLVQQQLADILGNANASLSMMVELARIQQAGKLEMVQAAMCKATTTRLARSSVAMGRSLLGGNGITTDYEMGKLFGDAEILYTYEGSYEINSMIVARAVTGKSAFV</sequence>
<dbReference type="InterPro" id="IPR045008">
    <property type="entry name" value="ACX4-like"/>
</dbReference>
<dbReference type="SUPFAM" id="SSF56645">
    <property type="entry name" value="Acyl-CoA dehydrogenase NM domain-like"/>
    <property type="match status" value="1"/>
</dbReference>
<keyword evidence="10" id="KW-1185">Reference proteome</keyword>
<proteinExistence type="inferred from homology"/>
<feature type="domain" description="Acyl-CoA oxidase/dehydrogenase middle" evidence="7">
    <location>
        <begin position="146"/>
        <end position="239"/>
    </location>
</feature>
<dbReference type="Pfam" id="PF02771">
    <property type="entry name" value="Acyl-CoA_dh_N"/>
    <property type="match status" value="1"/>
</dbReference>
<evidence type="ECO:0000313" key="10">
    <source>
        <dbReference type="Proteomes" id="UP000802392"/>
    </source>
</evidence>
<name>A0ABX0THD1_9MICC</name>
<protein>
    <submittedName>
        <fullName evidence="9">Glutaryl-CoA dehydrogenase</fullName>
        <ecNumber evidence="9">1.3.8.6</ecNumber>
    </submittedName>
</protein>
<dbReference type="InterPro" id="IPR006091">
    <property type="entry name" value="Acyl-CoA_Oxase/DH_mid-dom"/>
</dbReference>
<evidence type="ECO:0000259" key="8">
    <source>
        <dbReference type="Pfam" id="PF02771"/>
    </source>
</evidence>
<keyword evidence="3 5" id="KW-0285">Flavoprotein</keyword>
<dbReference type="EC" id="1.3.8.6" evidence="9"/>
<dbReference type="PANTHER" id="PTHR43188:SF1">
    <property type="entry name" value="ACYL-COA DEHYDROGENASE"/>
    <property type="match status" value="1"/>
</dbReference>
<dbReference type="Gene3D" id="2.40.110.10">
    <property type="entry name" value="Butyryl-CoA Dehydrogenase, subunit A, domain 2"/>
    <property type="match status" value="1"/>
</dbReference>
<dbReference type="PANTHER" id="PTHR43188">
    <property type="entry name" value="ACYL-COENZYME A OXIDASE"/>
    <property type="match status" value="1"/>
</dbReference>
<comment type="caution">
    <text evidence="9">The sequence shown here is derived from an EMBL/GenBank/DDBJ whole genome shotgun (WGS) entry which is preliminary data.</text>
</comment>
<dbReference type="Gene3D" id="1.10.540.10">
    <property type="entry name" value="Acyl-CoA dehydrogenase/oxidase, N-terminal domain"/>
    <property type="match status" value="1"/>
</dbReference>
<dbReference type="InterPro" id="IPR046373">
    <property type="entry name" value="Acyl-CoA_Oxase/DH_mid-dom_sf"/>
</dbReference>
<keyword evidence="5 9" id="KW-0560">Oxidoreductase</keyword>
<evidence type="ECO:0000259" key="7">
    <source>
        <dbReference type="Pfam" id="PF02770"/>
    </source>
</evidence>
<gene>
    <name evidence="9" type="ORF">FHR86_001830</name>
</gene>
<evidence type="ECO:0000259" key="6">
    <source>
        <dbReference type="Pfam" id="PF00441"/>
    </source>
</evidence>